<dbReference type="EMBL" id="LGTO01000007">
    <property type="protein sequence ID" value="KNE19050.1"/>
    <property type="molecule type" value="Genomic_DNA"/>
</dbReference>
<sequence length="74" mass="8649">MNVYAQSIQREFLEMYADNRIYDIVKTNSYNIDFTIIVDGSHMKSNLRIGYDGDLSFDTAEKLIKNKFSDVNEE</sequence>
<dbReference type="OrthoDB" id="9964116at2"/>
<dbReference type="AlphaFoldDB" id="A0A0L0QKA8"/>
<dbReference type="RefSeq" id="WP_050351552.1">
    <property type="nucleotide sequence ID" value="NZ_CP073011.1"/>
</dbReference>
<evidence type="ECO:0000313" key="1">
    <source>
        <dbReference type="EMBL" id="KNE19050.1"/>
    </source>
</evidence>
<dbReference type="PATRIC" id="fig|1473.5.peg.687"/>
<protein>
    <submittedName>
        <fullName evidence="1">Uncharacterized protein</fullName>
    </submittedName>
</protein>
<evidence type="ECO:0000313" key="2">
    <source>
        <dbReference type="Proteomes" id="UP000036780"/>
    </source>
</evidence>
<name>A0A0L0QKA8_VIRPA</name>
<organism evidence="1 2">
    <name type="scientific">Virgibacillus pantothenticus</name>
    <dbReference type="NCBI Taxonomy" id="1473"/>
    <lineage>
        <taxon>Bacteria</taxon>
        <taxon>Bacillati</taxon>
        <taxon>Bacillota</taxon>
        <taxon>Bacilli</taxon>
        <taxon>Bacillales</taxon>
        <taxon>Bacillaceae</taxon>
        <taxon>Virgibacillus</taxon>
    </lineage>
</organism>
<keyword evidence="2" id="KW-1185">Reference proteome</keyword>
<accession>A0A0L0QKA8</accession>
<reference evidence="2" key="1">
    <citation type="submission" date="2015-07" db="EMBL/GenBank/DDBJ databases">
        <title>Fjat-10053 dsm26.</title>
        <authorList>
            <person name="Liu B."/>
            <person name="Wang J."/>
            <person name="Zhu Y."/>
            <person name="Liu G."/>
            <person name="Chen Q."/>
            <person name="Chen Z."/>
            <person name="Lan J."/>
            <person name="Che J."/>
            <person name="Ge C."/>
            <person name="Shi H."/>
            <person name="Pan Z."/>
            <person name="Liu X."/>
        </authorList>
    </citation>
    <scope>NUCLEOTIDE SEQUENCE [LARGE SCALE GENOMIC DNA]</scope>
    <source>
        <strain evidence="2">DSM 26</strain>
    </source>
</reference>
<dbReference type="GeneID" id="66872061"/>
<comment type="caution">
    <text evidence="1">The sequence shown here is derived from an EMBL/GenBank/DDBJ whole genome shotgun (WGS) entry which is preliminary data.</text>
</comment>
<gene>
    <name evidence="1" type="ORF">AFK71_10840</name>
</gene>
<dbReference type="Proteomes" id="UP000036780">
    <property type="component" value="Unassembled WGS sequence"/>
</dbReference>
<proteinExistence type="predicted"/>